<dbReference type="AlphaFoldDB" id="A0A5E4MX06"/>
<feature type="transmembrane region" description="Helical" evidence="12">
    <location>
        <begin position="47"/>
        <end position="66"/>
    </location>
</feature>
<feature type="transmembrane region" description="Helical" evidence="12">
    <location>
        <begin position="333"/>
        <end position="356"/>
    </location>
</feature>
<evidence type="ECO:0000256" key="2">
    <source>
        <dbReference type="ARBA" id="ARBA00006434"/>
    </source>
</evidence>
<keyword evidence="9 12" id="KW-0472">Membrane</keyword>
<proteinExistence type="inferred from homology"/>
<feature type="transmembrane region" description="Helical" evidence="12">
    <location>
        <begin position="377"/>
        <end position="397"/>
    </location>
</feature>
<feature type="transmembrane region" description="Helical" evidence="12">
    <location>
        <begin position="156"/>
        <end position="175"/>
    </location>
</feature>
<feature type="transmembrane region" description="Helical" evidence="12">
    <location>
        <begin position="403"/>
        <end position="428"/>
    </location>
</feature>
<feature type="transmembrane region" description="Helical" evidence="12">
    <location>
        <begin position="498"/>
        <end position="520"/>
    </location>
</feature>
<keyword evidence="10" id="KW-0739">Sodium transport</keyword>
<evidence type="ECO:0000256" key="6">
    <source>
        <dbReference type="ARBA" id="ARBA00022989"/>
    </source>
</evidence>
<keyword evidence="8" id="KW-0406">Ion transport</keyword>
<dbReference type="InterPro" id="IPR038377">
    <property type="entry name" value="Na/Glc_symporter_sf"/>
</dbReference>
<feature type="transmembrane region" description="Helical" evidence="12">
    <location>
        <begin position="78"/>
        <end position="101"/>
    </location>
</feature>
<dbReference type="CDD" id="cd11492">
    <property type="entry name" value="SLC5sbd_NIS-SMVT"/>
    <property type="match status" value="1"/>
</dbReference>
<feature type="transmembrane region" description="Helical" evidence="12">
    <location>
        <begin position="6"/>
        <end position="27"/>
    </location>
</feature>
<reference evidence="13 14" key="1">
    <citation type="submission" date="2019-08" db="EMBL/GenBank/DDBJ databases">
        <authorList>
            <person name="Alioto T."/>
            <person name="Alioto T."/>
            <person name="Gomez Garrido J."/>
        </authorList>
    </citation>
    <scope>NUCLEOTIDE SEQUENCE [LARGE SCALE GENOMIC DNA]</scope>
</reference>
<keyword evidence="14" id="KW-1185">Reference proteome</keyword>
<feature type="transmembrane region" description="Helical" evidence="12">
    <location>
        <begin position="187"/>
        <end position="214"/>
    </location>
</feature>
<evidence type="ECO:0000256" key="8">
    <source>
        <dbReference type="ARBA" id="ARBA00023065"/>
    </source>
</evidence>
<evidence type="ECO:0000256" key="12">
    <source>
        <dbReference type="SAM" id="Phobius"/>
    </source>
</evidence>
<dbReference type="NCBIfam" id="TIGR00813">
    <property type="entry name" value="sss"/>
    <property type="match status" value="1"/>
</dbReference>
<keyword evidence="5 12" id="KW-0812">Transmembrane</keyword>
<comment type="similarity">
    <text evidence="2 11">Belongs to the sodium:solute symporter (SSF) (TC 2.A.21) family.</text>
</comment>
<dbReference type="GO" id="GO:0015293">
    <property type="term" value="F:symporter activity"/>
    <property type="evidence" value="ECO:0007669"/>
    <property type="project" value="TreeGrafter"/>
</dbReference>
<evidence type="ECO:0000256" key="4">
    <source>
        <dbReference type="ARBA" id="ARBA00022475"/>
    </source>
</evidence>
<protein>
    <submittedName>
        <fullName evidence="13">Sodium/solute symporter</fullName>
    </submittedName>
</protein>
<evidence type="ECO:0000256" key="5">
    <source>
        <dbReference type="ARBA" id="ARBA00022692"/>
    </source>
</evidence>
<dbReference type="InterPro" id="IPR001734">
    <property type="entry name" value="Na/solute_symporter"/>
</dbReference>
<feature type="transmembrane region" description="Helical" evidence="12">
    <location>
        <begin position="435"/>
        <end position="454"/>
    </location>
</feature>
<feature type="transmembrane region" description="Helical" evidence="12">
    <location>
        <begin position="273"/>
        <end position="295"/>
    </location>
</feature>
<evidence type="ECO:0000313" key="14">
    <source>
        <dbReference type="Proteomes" id="UP000325440"/>
    </source>
</evidence>
<comment type="subcellular location">
    <subcellularLocation>
        <location evidence="1">Cell membrane</location>
        <topology evidence="1">Multi-pass membrane protein</topology>
    </subcellularLocation>
</comment>
<sequence length="554" mass="61253">MALGVCDYVVFGIMLTISTSIGLYYRFTGGKQKTTQEYMLGDKNQKVLPVAFSLMASFISAITMYGLSGEIYTHGTQFSVVVLSYLIATPVIGYVYLPVFFKLGNLSLYEYLEIRFGRSTRMVTSLAFSIQMIFYMAIVLYVPALTLEAVTGLPRSVSIVTVGIVCVFYSTMGGIKAVIITDLFQSLLMYLSILAVIGMAIYKTGGILEIWKIADKYGRINFHNFNIDPTVRHSWLSITMGGFFTQISLYAVNQTQIQRFLTMKDYKSAVTALWVSLPLVMLISVLTSFSGLAIFSKYYNCDPLKSGRVSSEDQLMPLYVMDTMSSVPGLTGLFIAGIFSSALSSVSPILNSLAAITMEDYIKPFKSKELSDKKRVYLMKILMITYGSICIFLSFLVEYLGAVLQGALTIFGVIGGPVLGVFTLGILMPFIDQKGALVGLIFGLVFSFVLGFGGPKPPVDHLPSFTNSCIAYNVSHLSLQTKPLVPEGGYIYLYRISYMYYVVLGFAVTCMMAVIVNAIFRAGKNRNCNPDLFMPIIAKNMKNRKNDSTPSQER</sequence>
<evidence type="ECO:0000256" key="3">
    <source>
        <dbReference type="ARBA" id="ARBA00022448"/>
    </source>
</evidence>
<dbReference type="InterPro" id="IPR051163">
    <property type="entry name" value="Sodium:Solute_Symporter_SSF"/>
</dbReference>
<dbReference type="GO" id="GO:0005886">
    <property type="term" value="C:plasma membrane"/>
    <property type="evidence" value="ECO:0007669"/>
    <property type="project" value="UniProtKB-SubCell"/>
</dbReference>
<feature type="transmembrane region" description="Helical" evidence="12">
    <location>
        <begin position="122"/>
        <end position="144"/>
    </location>
</feature>
<keyword evidence="4" id="KW-1003">Cell membrane</keyword>
<dbReference type="EMBL" id="CABPRJ010001438">
    <property type="protein sequence ID" value="VVC36870.1"/>
    <property type="molecule type" value="Genomic_DNA"/>
</dbReference>
<evidence type="ECO:0000256" key="10">
    <source>
        <dbReference type="ARBA" id="ARBA00023201"/>
    </source>
</evidence>
<evidence type="ECO:0000256" key="11">
    <source>
        <dbReference type="RuleBase" id="RU362091"/>
    </source>
</evidence>
<dbReference type="Gene3D" id="1.20.1730.10">
    <property type="entry name" value="Sodium/glucose cotransporter"/>
    <property type="match status" value="1"/>
</dbReference>
<evidence type="ECO:0000256" key="7">
    <source>
        <dbReference type="ARBA" id="ARBA00023053"/>
    </source>
</evidence>
<accession>A0A5E4MX06</accession>
<dbReference type="PROSITE" id="PS50283">
    <property type="entry name" value="NA_SOLUT_SYMP_3"/>
    <property type="match status" value="1"/>
</dbReference>
<dbReference type="GO" id="GO:0006814">
    <property type="term" value="P:sodium ion transport"/>
    <property type="evidence" value="ECO:0007669"/>
    <property type="project" value="UniProtKB-KW"/>
</dbReference>
<keyword evidence="6 12" id="KW-1133">Transmembrane helix</keyword>
<name>A0A5E4MX06_9HEMI</name>
<dbReference type="Proteomes" id="UP000325440">
    <property type="component" value="Unassembled WGS sequence"/>
</dbReference>
<dbReference type="Pfam" id="PF00474">
    <property type="entry name" value="SSF"/>
    <property type="match status" value="1"/>
</dbReference>
<keyword evidence="3" id="KW-0813">Transport</keyword>
<dbReference type="PANTHER" id="PTHR42985:SF40">
    <property type="entry name" value="LD47995P-RELATED"/>
    <property type="match status" value="1"/>
</dbReference>
<feature type="transmembrane region" description="Helical" evidence="12">
    <location>
        <begin position="234"/>
        <end position="252"/>
    </location>
</feature>
<dbReference type="PANTHER" id="PTHR42985">
    <property type="entry name" value="SODIUM-COUPLED MONOCARBOXYLATE TRANSPORTER"/>
    <property type="match status" value="1"/>
</dbReference>
<evidence type="ECO:0000256" key="9">
    <source>
        <dbReference type="ARBA" id="ARBA00023136"/>
    </source>
</evidence>
<organism evidence="13 14">
    <name type="scientific">Cinara cedri</name>
    <dbReference type="NCBI Taxonomy" id="506608"/>
    <lineage>
        <taxon>Eukaryota</taxon>
        <taxon>Metazoa</taxon>
        <taxon>Ecdysozoa</taxon>
        <taxon>Arthropoda</taxon>
        <taxon>Hexapoda</taxon>
        <taxon>Insecta</taxon>
        <taxon>Pterygota</taxon>
        <taxon>Neoptera</taxon>
        <taxon>Paraneoptera</taxon>
        <taxon>Hemiptera</taxon>
        <taxon>Sternorrhyncha</taxon>
        <taxon>Aphidomorpha</taxon>
        <taxon>Aphidoidea</taxon>
        <taxon>Aphididae</taxon>
        <taxon>Lachninae</taxon>
        <taxon>Cinara</taxon>
    </lineage>
</organism>
<gene>
    <name evidence="13" type="ORF">CINCED_3A013939</name>
</gene>
<evidence type="ECO:0000256" key="1">
    <source>
        <dbReference type="ARBA" id="ARBA00004651"/>
    </source>
</evidence>
<evidence type="ECO:0000313" key="13">
    <source>
        <dbReference type="EMBL" id="VVC36870.1"/>
    </source>
</evidence>
<keyword evidence="7" id="KW-0915">Sodium</keyword>
<dbReference type="OrthoDB" id="6132759at2759"/>